<geneLocation type="mitochondrion" evidence="4"/>
<dbReference type="GO" id="GO:0070286">
    <property type="term" value="P:axonemal dynein complex assembly"/>
    <property type="evidence" value="ECO:0007669"/>
    <property type="project" value="InterPro"/>
</dbReference>
<evidence type="ECO:0000256" key="2">
    <source>
        <dbReference type="SAM" id="MobiDB-lite"/>
    </source>
</evidence>
<feature type="region of interest" description="Disordered" evidence="2">
    <location>
        <begin position="1"/>
        <end position="27"/>
    </location>
</feature>
<dbReference type="InterPro" id="IPR041442">
    <property type="entry name" value="PIH1D1/2/3_CS-like"/>
</dbReference>
<dbReference type="AlphaFoldDB" id="A0A3P3Y7R7"/>
<organism evidence="4 5">
    <name type="scientific">Plasmodiophora brassicae</name>
    <name type="common">Clubroot disease agent</name>
    <dbReference type="NCBI Taxonomy" id="37360"/>
    <lineage>
        <taxon>Eukaryota</taxon>
        <taxon>Sar</taxon>
        <taxon>Rhizaria</taxon>
        <taxon>Endomyxa</taxon>
        <taxon>Phytomyxea</taxon>
        <taxon>Plasmodiophorida</taxon>
        <taxon>Plasmodiophoridae</taxon>
        <taxon>Plasmodiophora</taxon>
    </lineage>
</organism>
<gene>
    <name evidence="4" type="ORF">PLBR_LOCUS3434</name>
</gene>
<name>A0A3P3Y7R7_PLABS</name>
<dbReference type="GO" id="GO:0051087">
    <property type="term" value="F:protein-folding chaperone binding"/>
    <property type="evidence" value="ECO:0007669"/>
    <property type="project" value="InterPro"/>
</dbReference>
<dbReference type="GO" id="GO:0045505">
    <property type="term" value="F:dynein intermediate chain binding"/>
    <property type="evidence" value="ECO:0007669"/>
    <property type="project" value="TreeGrafter"/>
</dbReference>
<dbReference type="InterPro" id="IPR026697">
    <property type="entry name" value="DNAAF6"/>
</dbReference>
<dbReference type="PANTHER" id="PTHR21083">
    <property type="entry name" value="TWISTER"/>
    <property type="match status" value="1"/>
</dbReference>
<feature type="domain" description="PIH1D1/2/3 CS-like" evidence="3">
    <location>
        <begin position="149"/>
        <end position="242"/>
    </location>
</feature>
<evidence type="ECO:0000259" key="3">
    <source>
        <dbReference type="Pfam" id="PF18201"/>
    </source>
</evidence>
<keyword evidence="4" id="KW-0496">Mitochondrion</keyword>
<comment type="similarity">
    <text evidence="1">Belongs to the PIH1 family.</text>
</comment>
<sequence length="248" mass="28024">MDDRTTRYGETWPTSTSSGSKATIRRRRGRLCSTTPSLVALSKPLYSTSRTYLMIKLDRRGRPPPVMGGRPDKDSMCTSYNDLVALRQLLGDDDDVEGERIVEKDGPAEFRADVKTANDLRRESQQIWDGDEVSADPLASEDYNDDREEPRYSVNFMQTLSAEDTYMGLSDKNPSSHSCDALTVTIEMPDEHLATVDLDVGFNRILLRSRKYKLFLHLPCKVDDQNGKATWTNSTLKVVLPIIRELVV</sequence>
<evidence type="ECO:0000256" key="1">
    <source>
        <dbReference type="ARBA" id="ARBA00008511"/>
    </source>
</evidence>
<dbReference type="Pfam" id="PF18201">
    <property type="entry name" value="PIH1_CS"/>
    <property type="match status" value="1"/>
</dbReference>
<dbReference type="Proteomes" id="UP000290189">
    <property type="component" value="Unassembled WGS sequence"/>
</dbReference>
<feature type="compositionally biased region" description="Polar residues" evidence="2">
    <location>
        <begin position="12"/>
        <end position="21"/>
    </location>
</feature>
<dbReference type="PANTHER" id="PTHR21083:SF0">
    <property type="entry name" value="DYNEIN AXONEMAL ASSEMBLY FACTOR 6"/>
    <property type="match status" value="1"/>
</dbReference>
<evidence type="ECO:0000313" key="4">
    <source>
        <dbReference type="EMBL" id="SPQ96219.1"/>
    </source>
</evidence>
<dbReference type="CDD" id="cd00298">
    <property type="entry name" value="ACD_sHsps_p23-like"/>
    <property type="match status" value="1"/>
</dbReference>
<protein>
    <recommendedName>
        <fullName evidence="3">PIH1D1/2/3 CS-like domain-containing protein</fullName>
    </recommendedName>
</protein>
<dbReference type="GO" id="GO:0005737">
    <property type="term" value="C:cytoplasm"/>
    <property type="evidence" value="ECO:0007669"/>
    <property type="project" value="TreeGrafter"/>
</dbReference>
<dbReference type="EMBL" id="OVEO01000005">
    <property type="protein sequence ID" value="SPQ96219.1"/>
    <property type="molecule type" value="Genomic_DNA"/>
</dbReference>
<evidence type="ECO:0000313" key="5">
    <source>
        <dbReference type="Proteomes" id="UP000290189"/>
    </source>
</evidence>
<proteinExistence type="inferred from homology"/>
<accession>A0A3P3Y7R7</accession>
<reference evidence="4 5" key="1">
    <citation type="submission" date="2018-03" db="EMBL/GenBank/DDBJ databases">
        <authorList>
            <person name="Fogelqvist J."/>
        </authorList>
    </citation>
    <scope>NUCLEOTIDE SEQUENCE [LARGE SCALE GENOMIC DNA]</scope>
</reference>